<sequence>MKKTRKRINKTQQQLAIDMLQSREYISKQERGERKIPPVTTKYFVDKYNSPRLALEAVNEYIGWGITQLDSPRANNDKYFLQLLLEKELLEALETIAQVKWKEDLDYVHSMELQNIHRSAETMASVVHFSTLYLTSLCEAYNISWLKVWRKHHSDLKTLGYHFIIR</sequence>
<dbReference type="RefSeq" id="WP_244751094.1">
    <property type="nucleotide sequence ID" value="NZ_CP095074.1"/>
</dbReference>
<dbReference type="Proteomes" id="UP000831880">
    <property type="component" value="Chromosome"/>
</dbReference>
<keyword evidence="2" id="KW-1185">Reference proteome</keyword>
<protein>
    <submittedName>
        <fullName evidence="1">Helix-turn-helix transcriptional regulator</fullName>
    </submittedName>
</protein>
<evidence type="ECO:0000313" key="2">
    <source>
        <dbReference type="Proteomes" id="UP000831880"/>
    </source>
</evidence>
<dbReference type="InterPro" id="IPR010982">
    <property type="entry name" value="Lambda_DNA-bd_dom_sf"/>
</dbReference>
<dbReference type="SUPFAM" id="SSF47413">
    <property type="entry name" value="lambda repressor-like DNA-binding domains"/>
    <property type="match status" value="1"/>
</dbReference>
<proteinExistence type="predicted"/>
<reference evidence="1 2" key="1">
    <citation type="submission" date="2022-04" db="EMBL/GenBank/DDBJ databases">
        <title>Halobacillus sp. isolated from saltern.</title>
        <authorList>
            <person name="Won M."/>
            <person name="Lee C.-M."/>
            <person name="Woen H.-Y."/>
            <person name="Kwon S.-W."/>
        </authorList>
    </citation>
    <scope>NUCLEOTIDE SEQUENCE [LARGE SCALE GENOMIC DNA]</scope>
    <source>
        <strain evidence="1 2">SSTM10-2</strain>
    </source>
</reference>
<evidence type="ECO:0000313" key="1">
    <source>
        <dbReference type="EMBL" id="UOQ91481.1"/>
    </source>
</evidence>
<name>A0ABY4GTK3_9BACI</name>
<dbReference type="EMBL" id="CP095074">
    <property type="protein sequence ID" value="UOQ91481.1"/>
    <property type="molecule type" value="Genomic_DNA"/>
</dbReference>
<dbReference type="InterPro" id="IPR001387">
    <property type="entry name" value="Cro/C1-type_HTH"/>
</dbReference>
<organism evidence="1 2">
    <name type="scientific">Halobacillus shinanisalinarum</name>
    <dbReference type="NCBI Taxonomy" id="2932258"/>
    <lineage>
        <taxon>Bacteria</taxon>
        <taxon>Bacillati</taxon>
        <taxon>Bacillota</taxon>
        <taxon>Bacilli</taxon>
        <taxon>Bacillales</taxon>
        <taxon>Bacillaceae</taxon>
        <taxon>Halobacillus</taxon>
    </lineage>
</organism>
<accession>A0ABY4GTK3</accession>
<dbReference type="Gene3D" id="1.10.260.40">
    <property type="entry name" value="lambda repressor-like DNA-binding domains"/>
    <property type="match status" value="1"/>
</dbReference>
<dbReference type="CDD" id="cd00093">
    <property type="entry name" value="HTH_XRE"/>
    <property type="match status" value="1"/>
</dbReference>
<gene>
    <name evidence="1" type="ORF">MUO14_12895</name>
</gene>